<evidence type="ECO:0000313" key="2">
    <source>
        <dbReference type="EMBL" id="KLI63390.1"/>
    </source>
</evidence>
<dbReference type="SUPFAM" id="SSF55729">
    <property type="entry name" value="Acyl-CoA N-acyltransferases (Nat)"/>
    <property type="match status" value="1"/>
</dbReference>
<sequence>MIELRAQDWRTFTDTEDIAAWDALAKTAAEPNPFYESWNLLPALEEFDRSGLVELWLLKADGQLVGLVPMKRDFRYYGYSMPHWCNWTHANCFLGAPLIVRGFERVFWSHLLARADHHAGLSLFLHLALMPGTGPLHLALSAEIRQSERARPAATVVCEERAALVSRASPKAYFEESLSTKKRKELRRQQRRLEDEGDLTLKRLKTAEGLTHWIDNFLDLEHRGWKGKAGSALACDPRTARLFTYALEGAARRGQLLRLSLLLDGKPIAMLANFICAPGAFSYKTTFDEDYSRFSPGVLLQRENLDILEDDTIAWVDSCAAQDHPMIDHFWRERRIIAGHSIGIGGIVRRRVFSAAVQRETGRPAKGIL</sequence>
<proteinExistence type="predicted"/>
<gene>
    <name evidence="2" type="ORF">AAV99_11465</name>
</gene>
<dbReference type="EMBL" id="LBHU01000003">
    <property type="protein sequence ID" value="KLI63390.1"/>
    <property type="molecule type" value="Genomic_DNA"/>
</dbReference>
<accession>A0A0H0XSY5</accession>
<dbReference type="Proteomes" id="UP000053455">
    <property type="component" value="Unassembled WGS sequence"/>
</dbReference>
<protein>
    <recommendedName>
        <fullName evidence="1">BioF2-like acetyltransferase domain-containing protein</fullName>
    </recommendedName>
</protein>
<keyword evidence="3" id="KW-1185">Reference proteome</keyword>
<evidence type="ECO:0000259" key="1">
    <source>
        <dbReference type="Pfam" id="PF13480"/>
    </source>
</evidence>
<dbReference type="InterPro" id="IPR016181">
    <property type="entry name" value="Acyl_CoA_acyltransferase"/>
</dbReference>
<organism evidence="2 3">
    <name type="scientific">Aurantiacibacter marinus</name>
    <dbReference type="NCBI Taxonomy" id="874156"/>
    <lineage>
        <taxon>Bacteria</taxon>
        <taxon>Pseudomonadati</taxon>
        <taxon>Pseudomonadota</taxon>
        <taxon>Alphaproteobacteria</taxon>
        <taxon>Sphingomonadales</taxon>
        <taxon>Erythrobacteraceae</taxon>
        <taxon>Aurantiacibacter</taxon>
    </lineage>
</organism>
<evidence type="ECO:0000313" key="3">
    <source>
        <dbReference type="Proteomes" id="UP000053455"/>
    </source>
</evidence>
<reference evidence="2 3" key="1">
    <citation type="submission" date="2015-04" db="EMBL/GenBank/DDBJ databases">
        <title>The draft genome sequence of Erythrobacter marinus HWDM-33.</title>
        <authorList>
            <person name="Zhuang L."/>
            <person name="Liu Y."/>
            <person name="Shao Z."/>
        </authorList>
    </citation>
    <scope>NUCLEOTIDE SEQUENCE [LARGE SCALE GENOMIC DNA]</scope>
    <source>
        <strain evidence="2 3">HWDM-33</strain>
    </source>
</reference>
<dbReference type="AlphaFoldDB" id="A0A0H0XSY5"/>
<name>A0A0H0XSY5_9SPHN</name>
<dbReference type="PATRIC" id="fig|874156.12.peg.2352"/>
<comment type="caution">
    <text evidence="2">The sequence shown here is derived from an EMBL/GenBank/DDBJ whole genome shotgun (WGS) entry which is preliminary data.</text>
</comment>
<dbReference type="Pfam" id="PF13480">
    <property type="entry name" value="Acetyltransf_6"/>
    <property type="match status" value="1"/>
</dbReference>
<dbReference type="STRING" id="874156.GCA_001021555_02141"/>
<dbReference type="InterPro" id="IPR038740">
    <property type="entry name" value="BioF2-like_GNAT_dom"/>
</dbReference>
<feature type="domain" description="BioF2-like acetyltransferase" evidence="1">
    <location>
        <begin position="181"/>
        <end position="320"/>
    </location>
</feature>